<evidence type="ECO:0000313" key="4">
    <source>
        <dbReference type="Proteomes" id="UP001061302"/>
    </source>
</evidence>
<evidence type="ECO:0000256" key="1">
    <source>
        <dbReference type="SAM" id="SignalP"/>
    </source>
</evidence>
<dbReference type="RefSeq" id="WP_263122837.1">
    <property type="nucleotide sequence ID" value="NZ_CP106753.1"/>
</dbReference>
<reference evidence="3" key="1">
    <citation type="submission" date="2022-10" db="EMBL/GenBank/DDBJ databases">
        <title>Chitiniphilus purpureus sp. nov., a novel chitin-degrading bacterium isolated from crawfish pond sediment.</title>
        <authorList>
            <person name="Li K."/>
        </authorList>
    </citation>
    <scope>NUCLEOTIDE SEQUENCE</scope>
    <source>
        <strain evidence="3">CD1</strain>
    </source>
</reference>
<sequence>MQMKYLSGALAIALSPAFAQAALIDVLGMLTLNLDGPMTATVSQANVVRDNYSFIETTVRIAPNGGGPIYLDSDWGALSATYSLNIRNNAGYAVSGFSIGASQLEKYSVKYYPVDVGGTVSHQQNGQQVRLDHGIPFTEPDSDYFLHTWVDFASYGFAAQISPNTPQTHSIGVNYAASLGEPNPGWGGYAYIRPAEVTFSIYDPRTVVPVPEPATYALTGLGLLALWPRRRKTAGVA</sequence>
<dbReference type="InterPro" id="IPR013424">
    <property type="entry name" value="Ice-binding_C"/>
</dbReference>
<name>A0ABY6DH09_9NEIS</name>
<feature type="chain" id="PRO_5047548400" evidence="1">
    <location>
        <begin position="22"/>
        <end position="237"/>
    </location>
</feature>
<dbReference type="EMBL" id="CP106753">
    <property type="protein sequence ID" value="UXY13629.1"/>
    <property type="molecule type" value="Genomic_DNA"/>
</dbReference>
<dbReference type="NCBIfam" id="TIGR02595">
    <property type="entry name" value="PEP_CTERM"/>
    <property type="match status" value="1"/>
</dbReference>
<organism evidence="3 4">
    <name type="scientific">Chitiniphilus purpureus</name>
    <dbReference type="NCBI Taxonomy" id="2981137"/>
    <lineage>
        <taxon>Bacteria</taxon>
        <taxon>Pseudomonadati</taxon>
        <taxon>Pseudomonadota</taxon>
        <taxon>Betaproteobacteria</taxon>
        <taxon>Neisseriales</taxon>
        <taxon>Chitinibacteraceae</taxon>
        <taxon>Chitiniphilus</taxon>
    </lineage>
</organism>
<protein>
    <submittedName>
        <fullName evidence="3">PEP-CTERM sorting domain-containing protein</fullName>
    </submittedName>
</protein>
<feature type="signal peptide" evidence="1">
    <location>
        <begin position="1"/>
        <end position="21"/>
    </location>
</feature>
<feature type="domain" description="Ice-binding protein C-terminal" evidence="2">
    <location>
        <begin position="209"/>
        <end position="230"/>
    </location>
</feature>
<evidence type="ECO:0000313" key="3">
    <source>
        <dbReference type="EMBL" id="UXY13629.1"/>
    </source>
</evidence>
<gene>
    <name evidence="3" type="ORF">N8I74_09845</name>
</gene>
<evidence type="ECO:0000259" key="2">
    <source>
        <dbReference type="Pfam" id="PF07589"/>
    </source>
</evidence>
<keyword evidence="4" id="KW-1185">Reference proteome</keyword>
<dbReference type="Pfam" id="PF07589">
    <property type="entry name" value="PEP-CTERM"/>
    <property type="match status" value="1"/>
</dbReference>
<keyword evidence="1" id="KW-0732">Signal</keyword>
<proteinExistence type="predicted"/>
<dbReference type="Proteomes" id="UP001061302">
    <property type="component" value="Chromosome"/>
</dbReference>
<accession>A0ABY6DH09</accession>